<evidence type="ECO:0000313" key="5">
    <source>
        <dbReference type="EMBL" id="GBF91956.1"/>
    </source>
</evidence>
<feature type="compositionally biased region" description="Polar residues" evidence="2">
    <location>
        <begin position="95"/>
        <end position="106"/>
    </location>
</feature>
<dbReference type="InterPro" id="IPR051299">
    <property type="entry name" value="AB_hydrolase_lip/est"/>
</dbReference>
<dbReference type="Pfam" id="PF01764">
    <property type="entry name" value="Lipase_3"/>
    <property type="match status" value="1"/>
</dbReference>
<dbReference type="PANTHER" id="PTHR46640:SF3">
    <property type="entry name" value="LIPASE LIH1-RELATED"/>
    <property type="match status" value="1"/>
</dbReference>
<evidence type="ECO:0000313" key="6">
    <source>
        <dbReference type="Proteomes" id="UP000247498"/>
    </source>
</evidence>
<feature type="chain" id="PRO_5015944542" description="Fungal lipase-type domain-containing protein" evidence="3">
    <location>
        <begin position="26"/>
        <end position="476"/>
    </location>
</feature>
<feature type="region of interest" description="Disordered" evidence="2">
    <location>
        <begin position="95"/>
        <end position="115"/>
    </location>
</feature>
<organism evidence="5 6">
    <name type="scientific">Raphidocelis subcapitata</name>
    <dbReference type="NCBI Taxonomy" id="307507"/>
    <lineage>
        <taxon>Eukaryota</taxon>
        <taxon>Viridiplantae</taxon>
        <taxon>Chlorophyta</taxon>
        <taxon>core chlorophytes</taxon>
        <taxon>Chlorophyceae</taxon>
        <taxon>CS clade</taxon>
        <taxon>Sphaeropleales</taxon>
        <taxon>Selenastraceae</taxon>
        <taxon>Raphidocelis</taxon>
    </lineage>
</organism>
<dbReference type="GO" id="GO:0006629">
    <property type="term" value="P:lipid metabolic process"/>
    <property type="evidence" value="ECO:0007669"/>
    <property type="project" value="InterPro"/>
</dbReference>
<sequence length="476" mass="51244">MAPRQTARLIAALACLAALVAVAAADPLFQDLGLGTALIQANQQLQVSLGPLDLNAQCDKIKTLNAKSNKEACEFVGLVEIIILGSYNNKCNDPSTGTGAQMQPPSNGGVAPAPLTKPKKVPAEFTGAELDALLKAEGQTLAFLWVAVRNMYGFNTCSPENGGSYSGYLLPDGFTGVGGKNGVYYNKQIDTPDTVARPYVTIMKKNTTLIIVYRGTGSLAEWFTNFAYDRVKNTPFYTPENEATEKFPGAKFKGETHRGFTRVFQQLWPSIRAAIDTEVVNGNAIHLYVTGHSQGGPIATYTAYAIDRYLKRGAKYKRSKDFSLDLVVFESPLPGNTKFAKSTAKINSRNIKFINDVIAQIPCSSPKNAKQEAMPGCGALPVNTTGTNPDKPITAWPDYAPIAGAIIFTGPQMPVQQQLWAQTNNVSDINTAPQDLVAIHGCSVSCFLSGHSEDFPADHCIIEPPPFGNHTVCTFP</sequence>
<keyword evidence="1" id="KW-0378">Hydrolase</keyword>
<evidence type="ECO:0000256" key="1">
    <source>
        <dbReference type="ARBA" id="ARBA00022801"/>
    </source>
</evidence>
<dbReference type="OrthoDB" id="508212at2759"/>
<keyword evidence="3" id="KW-0732">Signal</keyword>
<evidence type="ECO:0000259" key="4">
    <source>
        <dbReference type="Pfam" id="PF01764"/>
    </source>
</evidence>
<evidence type="ECO:0000256" key="2">
    <source>
        <dbReference type="SAM" id="MobiDB-lite"/>
    </source>
</evidence>
<dbReference type="Proteomes" id="UP000247498">
    <property type="component" value="Unassembled WGS sequence"/>
</dbReference>
<keyword evidence="6" id="KW-1185">Reference proteome</keyword>
<dbReference type="AlphaFoldDB" id="A0A2V0NWF8"/>
<dbReference type="CDD" id="cd00519">
    <property type="entry name" value="Lipase_3"/>
    <property type="match status" value="1"/>
</dbReference>
<dbReference type="PANTHER" id="PTHR46640">
    <property type="entry name" value="TRIACYLGLYCEROL LIPASE, PUTATIVE (AFU_ORTHOLOGUE AFUA_6G06510)-RELATED"/>
    <property type="match status" value="1"/>
</dbReference>
<protein>
    <recommendedName>
        <fullName evidence="4">Fungal lipase-type domain-containing protein</fullName>
    </recommendedName>
</protein>
<gene>
    <name evidence="5" type="ORF">Rsub_04680</name>
</gene>
<dbReference type="Gene3D" id="3.40.50.1820">
    <property type="entry name" value="alpha/beta hydrolase"/>
    <property type="match status" value="1"/>
</dbReference>
<feature type="domain" description="Fungal lipase-type" evidence="4">
    <location>
        <begin position="211"/>
        <end position="363"/>
    </location>
</feature>
<dbReference type="InterPro" id="IPR029058">
    <property type="entry name" value="AB_hydrolase_fold"/>
</dbReference>
<reference evidence="5 6" key="1">
    <citation type="journal article" date="2018" name="Sci. Rep.">
        <title>Raphidocelis subcapitata (=Pseudokirchneriella subcapitata) provides an insight into genome evolution and environmental adaptations in the Sphaeropleales.</title>
        <authorList>
            <person name="Suzuki S."/>
            <person name="Yamaguchi H."/>
            <person name="Nakajima N."/>
            <person name="Kawachi M."/>
        </authorList>
    </citation>
    <scope>NUCLEOTIDE SEQUENCE [LARGE SCALE GENOMIC DNA]</scope>
    <source>
        <strain evidence="5 6">NIES-35</strain>
    </source>
</reference>
<accession>A0A2V0NWF8</accession>
<dbReference type="EMBL" id="BDRX01000028">
    <property type="protein sequence ID" value="GBF91956.1"/>
    <property type="molecule type" value="Genomic_DNA"/>
</dbReference>
<name>A0A2V0NWF8_9CHLO</name>
<dbReference type="GO" id="GO:0016787">
    <property type="term" value="F:hydrolase activity"/>
    <property type="evidence" value="ECO:0007669"/>
    <property type="project" value="UniProtKB-KW"/>
</dbReference>
<proteinExistence type="predicted"/>
<comment type="caution">
    <text evidence="5">The sequence shown here is derived from an EMBL/GenBank/DDBJ whole genome shotgun (WGS) entry which is preliminary data.</text>
</comment>
<dbReference type="InParanoid" id="A0A2V0NWF8"/>
<evidence type="ECO:0000256" key="3">
    <source>
        <dbReference type="SAM" id="SignalP"/>
    </source>
</evidence>
<dbReference type="SUPFAM" id="SSF53474">
    <property type="entry name" value="alpha/beta-Hydrolases"/>
    <property type="match status" value="1"/>
</dbReference>
<dbReference type="InterPro" id="IPR002921">
    <property type="entry name" value="Fungal_lipase-type"/>
</dbReference>
<feature type="signal peptide" evidence="3">
    <location>
        <begin position="1"/>
        <end position="25"/>
    </location>
</feature>